<dbReference type="Pfam" id="PF06666">
    <property type="entry name" value="DUF1173"/>
    <property type="match status" value="1"/>
</dbReference>
<organism evidence="2 3">
    <name type="scientific">Albidiferax ferrireducens (strain ATCC BAA-621 / DSM 15236 / T118)</name>
    <name type="common">Rhodoferax ferrireducens</name>
    <dbReference type="NCBI Taxonomy" id="338969"/>
    <lineage>
        <taxon>Bacteria</taxon>
        <taxon>Pseudomonadati</taxon>
        <taxon>Pseudomonadota</taxon>
        <taxon>Betaproteobacteria</taxon>
        <taxon>Burkholderiales</taxon>
        <taxon>Comamonadaceae</taxon>
        <taxon>Rhodoferax</taxon>
    </lineage>
</organism>
<feature type="compositionally biased region" description="Polar residues" evidence="1">
    <location>
        <begin position="423"/>
        <end position="433"/>
    </location>
</feature>
<keyword evidence="3" id="KW-1185">Reference proteome</keyword>
<dbReference type="RefSeq" id="WP_011458763.1">
    <property type="nucleotide sequence ID" value="NC_007901.1"/>
</dbReference>
<keyword evidence="2" id="KW-0614">Plasmid</keyword>
<evidence type="ECO:0008006" key="4">
    <source>
        <dbReference type="Google" id="ProtNLM"/>
    </source>
</evidence>
<dbReference type="AlphaFoldDB" id="Q21QG9"/>
<dbReference type="InterPro" id="IPR009553">
    <property type="entry name" value="DUF1173"/>
</dbReference>
<dbReference type="HOGENOM" id="CLU_055770_0_0_4"/>
<evidence type="ECO:0000256" key="1">
    <source>
        <dbReference type="SAM" id="MobiDB-lite"/>
    </source>
</evidence>
<dbReference type="Proteomes" id="UP000008332">
    <property type="component" value="Plasmid unnamed1"/>
</dbReference>
<dbReference type="EMBL" id="CP000268">
    <property type="protein sequence ID" value="ABD71976.1"/>
    <property type="molecule type" value="Genomic_DNA"/>
</dbReference>
<gene>
    <name evidence="2" type="ordered locus">Rfer_4289</name>
</gene>
<proteinExistence type="predicted"/>
<geneLocation type="plasmid" evidence="3">
    <name>pDSM15236</name>
</geneLocation>
<protein>
    <recommendedName>
        <fullName evidence="4">DUF1173 domain-containing protein</fullName>
    </recommendedName>
</protein>
<evidence type="ECO:0000313" key="2">
    <source>
        <dbReference type="EMBL" id="ABD71976.1"/>
    </source>
</evidence>
<dbReference type="KEGG" id="rfr:Rfer_4289"/>
<name>Q21QG9_ALBFT</name>
<feature type="region of interest" description="Disordered" evidence="1">
    <location>
        <begin position="413"/>
        <end position="433"/>
    </location>
</feature>
<dbReference type="eggNOG" id="ENOG502ZA7W">
    <property type="taxonomic scope" value="Bacteria"/>
</dbReference>
<evidence type="ECO:0000313" key="3">
    <source>
        <dbReference type="Proteomes" id="UP000008332"/>
    </source>
</evidence>
<dbReference type="OrthoDB" id="8952417at2"/>
<reference evidence="3" key="1">
    <citation type="submission" date="2006-02" db="EMBL/GenBank/DDBJ databases">
        <title>Complete sequence of plasmid 1 of Rhodoferax ferrireducens DSM 15236.</title>
        <authorList>
            <person name="Copeland A."/>
            <person name="Lucas S."/>
            <person name="Lapidus A."/>
            <person name="Barry K."/>
            <person name="Detter J.C."/>
            <person name="Glavina del Rio T."/>
            <person name="Hammon N."/>
            <person name="Israni S."/>
            <person name="Pitluck S."/>
            <person name="Brettin T."/>
            <person name="Bruce D."/>
            <person name="Han C."/>
            <person name="Tapia R."/>
            <person name="Gilna P."/>
            <person name="Kiss H."/>
            <person name="Schmutz J."/>
            <person name="Larimer F."/>
            <person name="Land M."/>
            <person name="Kyrpides N."/>
            <person name="Ivanova N."/>
            <person name="Richardson P."/>
        </authorList>
    </citation>
    <scope>NUCLEOTIDE SEQUENCE [LARGE SCALE GENOMIC DNA]</scope>
    <source>
        <strain evidence="3">ATCC BAA-621 / DSM 15236 / T118</strain>
        <plasmid evidence="3">Plasmid pDSM15236</plasmid>
    </source>
</reference>
<sequence>MSKILAGGVVFGAQDYLEDPLPAQHLLELARSKHGFALCLCATPHRQLVIREIKGVLYLAVWPNDGHHHDPGCEFFRDIPGEAVQKKEKGVAPEKDSQTRARSALLPAARVNADGKWDVNVDLPKQRGNLSPAAAVHTVQPDLPGLISRPSRNSLSLQQFLSWMWDSTSMVRWATGWRRDWWRVCRAIRTEAEAVTLRGQNLNDLLYIPPPFRKDREAEIQAEWQAFVQPLNDSAAQGQPKRGFLLVEIKVVDRTEYGYKFQARNLARPIFIDEHLHAQITKQAPLALAHLPRLKEQKLKCSVIALIVVEATSKGNLRALDATLMLTNDYYIPVTTIYELELANTLCQADRTFTRGVGKHMGADFVLRDTLPATAMVISSLHSSDYVRQRDEVIEECQRNGCEIWHWQPSAAQPIPDIPPPSQRQLQRFNGKN</sequence>
<accession>Q21QG9</accession>